<evidence type="ECO:0000256" key="3">
    <source>
        <dbReference type="ARBA" id="ARBA00005026"/>
    </source>
</evidence>
<evidence type="ECO:0000256" key="4">
    <source>
        <dbReference type="ARBA" id="ARBA00007185"/>
    </source>
</evidence>
<dbReference type="Proteomes" id="UP000219374">
    <property type="component" value="Unassembled WGS sequence"/>
</dbReference>
<comment type="pathway">
    <text evidence="3">Organic acid metabolism; propanoate degradation.</text>
</comment>
<dbReference type="Gene3D" id="3.40.1060.10">
    <property type="entry name" value="Aconitase, Domain 2"/>
    <property type="match status" value="1"/>
</dbReference>
<evidence type="ECO:0000256" key="11">
    <source>
        <dbReference type="ARBA" id="ARBA00022884"/>
    </source>
</evidence>
<evidence type="ECO:0000256" key="1">
    <source>
        <dbReference type="ARBA" id="ARBA00000118"/>
    </source>
</evidence>
<dbReference type="CDD" id="cd01576">
    <property type="entry name" value="AcnB_Swivel"/>
    <property type="match status" value="1"/>
</dbReference>
<dbReference type="GO" id="GO:0006099">
    <property type="term" value="P:tricarboxylic acid cycle"/>
    <property type="evidence" value="ECO:0007669"/>
    <property type="project" value="UniProtKB-UniPathway"/>
</dbReference>
<evidence type="ECO:0000256" key="7">
    <source>
        <dbReference type="ARBA" id="ARBA00019379"/>
    </source>
</evidence>
<evidence type="ECO:0000256" key="15">
    <source>
        <dbReference type="ARBA" id="ARBA00023501"/>
    </source>
</evidence>
<keyword evidence="10 17" id="KW-0479">Metal-binding</keyword>
<evidence type="ECO:0000256" key="6">
    <source>
        <dbReference type="ARBA" id="ARBA00013250"/>
    </source>
</evidence>
<feature type="domain" description="Aconitase/3-isopropylmalate dehydratase large subunit alpha/beta/alpha" evidence="19">
    <location>
        <begin position="475"/>
        <end position="816"/>
    </location>
</feature>
<evidence type="ECO:0000256" key="18">
    <source>
        <dbReference type="PIRSR" id="PIRSR036687-2"/>
    </source>
</evidence>
<dbReference type="Gene3D" id="3.20.19.10">
    <property type="entry name" value="Aconitase, domain 4"/>
    <property type="match status" value="1"/>
</dbReference>
<evidence type="ECO:0000259" key="19">
    <source>
        <dbReference type="Pfam" id="PF00330"/>
    </source>
</evidence>
<dbReference type="RefSeq" id="WP_097120376.1">
    <property type="nucleotide sequence ID" value="NZ_OCND01000001.1"/>
</dbReference>
<evidence type="ECO:0000256" key="16">
    <source>
        <dbReference type="PIRNR" id="PIRNR036687"/>
    </source>
</evidence>
<feature type="binding site" evidence="18">
    <location>
        <position position="501"/>
    </location>
    <ligand>
        <name>substrate</name>
    </ligand>
</feature>
<evidence type="ECO:0000256" key="8">
    <source>
        <dbReference type="ARBA" id="ARBA00022485"/>
    </source>
</evidence>
<dbReference type="InterPro" id="IPR015929">
    <property type="entry name" value="Aconitase_B_swivel"/>
</dbReference>
<dbReference type="FunFam" id="1.25.40.310:FF:000001">
    <property type="entry name" value="Aconitate hydratase B"/>
    <property type="match status" value="1"/>
</dbReference>
<dbReference type="Gene3D" id="3.30.499.10">
    <property type="entry name" value="Aconitase, domain 3"/>
    <property type="match status" value="2"/>
</dbReference>
<feature type="binding site" evidence="17">
    <location>
        <position position="774"/>
    </location>
    <ligand>
        <name>[4Fe-4S] cluster</name>
        <dbReference type="ChEBI" id="CHEBI:49883"/>
    </ligand>
</feature>
<dbReference type="EMBL" id="OCND01000001">
    <property type="protein sequence ID" value="SOD51394.1"/>
    <property type="molecule type" value="Genomic_DNA"/>
</dbReference>
<dbReference type="GO" id="GO:0019629">
    <property type="term" value="P:propionate catabolic process, 2-methylcitrate cycle"/>
    <property type="evidence" value="ECO:0007669"/>
    <property type="project" value="TreeGrafter"/>
</dbReference>
<evidence type="ECO:0000313" key="22">
    <source>
        <dbReference type="EMBL" id="SOD51394.1"/>
    </source>
</evidence>
<dbReference type="GO" id="GO:0003730">
    <property type="term" value="F:mRNA 3'-UTR binding"/>
    <property type="evidence" value="ECO:0007669"/>
    <property type="project" value="UniProtKB-ARBA"/>
</dbReference>
<dbReference type="GO" id="GO:0005829">
    <property type="term" value="C:cytosol"/>
    <property type="evidence" value="ECO:0007669"/>
    <property type="project" value="InterPro"/>
</dbReference>
<comment type="pathway">
    <text evidence="2 16">Carbohydrate metabolism; tricarboxylic acid cycle; isocitrate from oxaloacetate: step 2/2.</text>
</comment>
<feature type="binding site" evidence="18">
    <location>
        <position position="798"/>
    </location>
    <ligand>
        <name>substrate</name>
    </ligand>
</feature>
<keyword evidence="11" id="KW-0694">RNA-binding</keyword>
<dbReference type="FunFam" id="3.30.499.10:FF:000008">
    <property type="entry name" value="Aconitate hydratase B"/>
    <property type="match status" value="1"/>
</dbReference>
<dbReference type="CDD" id="cd01581">
    <property type="entry name" value="AcnB"/>
    <property type="match status" value="1"/>
</dbReference>
<dbReference type="NCBIfam" id="NF006690">
    <property type="entry name" value="PRK09238.1"/>
    <property type="match status" value="1"/>
</dbReference>
<dbReference type="PROSITE" id="PS00450">
    <property type="entry name" value="ACONITASE_1"/>
    <property type="match status" value="1"/>
</dbReference>
<dbReference type="NCBIfam" id="TIGR00117">
    <property type="entry name" value="acnB"/>
    <property type="match status" value="1"/>
</dbReference>
<feature type="binding site" evidence="17">
    <location>
        <position position="713"/>
    </location>
    <ligand>
        <name>[4Fe-4S] cluster</name>
        <dbReference type="ChEBI" id="CHEBI:49883"/>
    </ligand>
</feature>
<comment type="similarity">
    <text evidence="4 16">Belongs to the aconitase/IPM isomerase family.</text>
</comment>
<dbReference type="SUPFAM" id="SSF53732">
    <property type="entry name" value="Aconitase iron-sulfur domain"/>
    <property type="match status" value="1"/>
</dbReference>
<evidence type="ECO:0000259" key="21">
    <source>
        <dbReference type="Pfam" id="PF11791"/>
    </source>
</evidence>
<dbReference type="InterPro" id="IPR036288">
    <property type="entry name" value="Aconitase_B_HEAT-like_dom_sf"/>
</dbReference>
<reference evidence="22 23" key="1">
    <citation type="submission" date="2017-09" db="EMBL/GenBank/DDBJ databases">
        <authorList>
            <person name="Ehlers B."/>
            <person name="Leendertz F.H."/>
        </authorList>
    </citation>
    <scope>NUCLEOTIDE SEQUENCE [LARGE SCALE GENOMIC DNA]</scope>
    <source>
        <strain evidence="22 23">CGMCC 1.10978</strain>
    </source>
</reference>
<dbReference type="SUPFAM" id="SSF52016">
    <property type="entry name" value="LeuD/IlvD-like"/>
    <property type="match status" value="1"/>
</dbReference>
<dbReference type="InterPro" id="IPR001030">
    <property type="entry name" value="Acoase/IPM_deHydtase_lsu_aba"/>
</dbReference>
<dbReference type="FunFam" id="3.20.19.10:FF:000004">
    <property type="entry name" value="Aconitate hydratase B"/>
    <property type="match status" value="1"/>
</dbReference>
<evidence type="ECO:0000256" key="12">
    <source>
        <dbReference type="ARBA" id="ARBA00023004"/>
    </source>
</evidence>
<keyword evidence="12 17" id="KW-0408">Iron</keyword>
<dbReference type="InterPro" id="IPR004406">
    <property type="entry name" value="Aconitase_B"/>
</dbReference>
<dbReference type="InterPro" id="IPR050926">
    <property type="entry name" value="Aconitase/IPM_isomerase"/>
</dbReference>
<dbReference type="EC" id="4.2.1.99" evidence="6 16"/>
<gene>
    <name evidence="22" type="ORF">SAMN06296416_101601</name>
</gene>
<dbReference type="GO" id="GO:0046872">
    <property type="term" value="F:metal ion binding"/>
    <property type="evidence" value="ECO:0007669"/>
    <property type="project" value="UniProtKB-KW"/>
</dbReference>
<protein>
    <recommendedName>
        <fullName evidence="7 16">Aconitate hydratase B</fullName>
        <ecNumber evidence="5 16">4.2.1.3</ecNumber>
        <ecNumber evidence="6 16">4.2.1.99</ecNumber>
    </recommendedName>
    <alternativeName>
        <fullName evidence="16">2-methylisocitrate dehydratase</fullName>
    </alternativeName>
</protein>
<dbReference type="SUPFAM" id="SSF74778">
    <property type="entry name" value="Aconitase B, N-terminal domain"/>
    <property type="match status" value="1"/>
</dbReference>
<dbReference type="GO" id="GO:0047456">
    <property type="term" value="F:2-methylisocitrate dehydratase activity"/>
    <property type="evidence" value="ECO:0007669"/>
    <property type="project" value="UniProtKB-EC"/>
</dbReference>
<dbReference type="UniPathway" id="UPA00946"/>
<dbReference type="GO" id="GO:0003994">
    <property type="term" value="F:aconitate hydratase activity"/>
    <property type="evidence" value="ECO:0007669"/>
    <property type="project" value="UniProtKB-EC"/>
</dbReference>
<keyword evidence="14 16" id="KW-0456">Lyase</keyword>
<evidence type="ECO:0000256" key="10">
    <source>
        <dbReference type="ARBA" id="ARBA00022723"/>
    </source>
</evidence>
<proteinExistence type="inferred from homology"/>
<evidence type="ECO:0000259" key="20">
    <source>
        <dbReference type="Pfam" id="PF06434"/>
    </source>
</evidence>
<organism evidence="22 23">
    <name type="scientific">Pseudoxanthomonas wuyuanensis</name>
    <dbReference type="NCBI Taxonomy" id="1073196"/>
    <lineage>
        <taxon>Bacteria</taxon>
        <taxon>Pseudomonadati</taxon>
        <taxon>Pseudomonadota</taxon>
        <taxon>Gammaproteobacteria</taxon>
        <taxon>Lysobacterales</taxon>
        <taxon>Lysobacteraceae</taxon>
        <taxon>Pseudoxanthomonas</taxon>
    </lineage>
</organism>
<dbReference type="FunFam" id="3.30.499.10:FF:000001">
    <property type="entry name" value="Aconitate hydratase B"/>
    <property type="match status" value="1"/>
</dbReference>
<dbReference type="InterPro" id="IPR015932">
    <property type="entry name" value="Aconitase_dom2"/>
</dbReference>
<feature type="binding site" evidence="18">
    <location>
        <begin position="246"/>
        <end position="248"/>
    </location>
    <ligand>
        <name>substrate</name>
    </ligand>
</feature>
<sequence length="863" mass="92845">MLEAYRHHVAERAALGIPPLPLTAQQTAEVIELLKAPPAGEEEFLLELIGHRVPAGVDDAAKVKASYLAAVAFGTEQCPLITRERATELLGTMLGGYNIHPLVELLEDAQVGTIAATALKHTLLMFDAFHDVQEKASSGNANAQSVLQSWADAEWFTSKPEVPESLTVTVFKVPGETNTDDLSPAPDATTRPDIPMHALAMLKNKRDGAPFQPEEDGKRGPIAFIQSLAEKGHPVAYVGDVVGTGSSRKSATNSVLWWTGEDIPYIPNKRFGGVCLGSKIAPIFYNTMEDAGALPIELDVSKMDMGDVVELRPYEGKALKDGQVIAEFQVKSDVLFDEVRAGGRIPLIIGRGLTAKAREALGLPPSTLFRLPQVPADTGKGFTLAQKMVGRACGLPEGQGMRPGTYCEPKMTSVGSQDTTGPMTRDELKDLACLGFSADLVMQSFCHTAAYPKPVDVRTHHELPAFISNRGGISLRPGDGVIHSWLNRMLLPDTVGTGGDSHTRFPVGISFPAGSGLVAFAAATGVMPLDMPESVLVRFKGQLQPGVTLRDLVNAIPLYAIKQGLLTVAKQGKKNIFSGRILEIEGLPDLKVEQAFELSDASAERSAAGCTVHLDKAPIIEYINSNITLLKWMIAEGYQDPRSLQRRIKAMEAWLADPQLLKADADAEYAAVIEIDLADVHEPIVACPNDPDDVKTLSEVSGAVIDEVFIGSCMTNIGHFRAASKLLEGKRDIPTKLWVAPPTKMDAAELTKEGHYGTFGTAGARMEMPGCSLCMGNQAQVKEGATVFSTSTRNFPNRLGKNSNVYLGSAELAAICSRLGRIPSKAEYMADIGVLDANGAEIYRYMNFDQIQDYKDVADTVSA</sequence>
<feature type="binding site" evidence="18">
    <location>
        <position position="793"/>
    </location>
    <ligand>
        <name>substrate</name>
    </ligand>
</feature>
<feature type="binding site" evidence="18">
    <location>
        <position position="191"/>
    </location>
    <ligand>
        <name>substrate</name>
    </ligand>
</feature>
<keyword evidence="23" id="KW-1185">Reference proteome</keyword>
<keyword evidence="13 17" id="KW-0411">Iron-sulfur</keyword>
<dbReference type="InterPro" id="IPR036008">
    <property type="entry name" value="Aconitase_4Fe-4S_dom"/>
</dbReference>
<dbReference type="PANTHER" id="PTHR43160">
    <property type="entry name" value="ACONITATE HYDRATASE B"/>
    <property type="match status" value="1"/>
</dbReference>
<dbReference type="AlphaFoldDB" id="A0A286CYF7"/>
<evidence type="ECO:0000256" key="13">
    <source>
        <dbReference type="ARBA" id="ARBA00023014"/>
    </source>
</evidence>
<dbReference type="Pfam" id="PF00330">
    <property type="entry name" value="Aconitase"/>
    <property type="match status" value="1"/>
</dbReference>
<feature type="binding site" evidence="17">
    <location>
        <position position="771"/>
    </location>
    <ligand>
        <name>[4Fe-4S] cluster</name>
        <dbReference type="ChEBI" id="CHEBI:49883"/>
    </ligand>
</feature>
<keyword evidence="9 16" id="KW-0816">Tricarboxylic acid cycle</keyword>
<dbReference type="PIRSF" id="PIRSF036687">
    <property type="entry name" value="AcnB"/>
    <property type="match status" value="1"/>
</dbReference>
<dbReference type="InterPro" id="IPR015928">
    <property type="entry name" value="Aconitase/3IPM_dehydase_swvl"/>
</dbReference>
<evidence type="ECO:0000256" key="5">
    <source>
        <dbReference type="ARBA" id="ARBA00012926"/>
    </source>
</evidence>
<comment type="catalytic activity">
    <reaction evidence="1 16">
        <text>(2S,3R)-3-hydroxybutane-1,2,3-tricarboxylate = 2-methyl-cis-aconitate + H2O</text>
        <dbReference type="Rhea" id="RHEA:17941"/>
        <dbReference type="ChEBI" id="CHEBI:15377"/>
        <dbReference type="ChEBI" id="CHEBI:57429"/>
        <dbReference type="ChEBI" id="CHEBI:57872"/>
        <dbReference type="EC" id="4.2.1.99"/>
    </reaction>
</comment>
<dbReference type="InterPro" id="IPR015931">
    <property type="entry name" value="Acnase/IPM_dHydase_lsu_aba_1/3"/>
</dbReference>
<evidence type="ECO:0000256" key="17">
    <source>
        <dbReference type="PIRSR" id="PIRSR036687-1"/>
    </source>
</evidence>
<dbReference type="InterPro" id="IPR018136">
    <property type="entry name" value="Aconitase_4Fe-4S_BS"/>
</dbReference>
<accession>A0A286CYF7</accession>
<dbReference type="EC" id="4.2.1.3" evidence="5 16"/>
<comment type="catalytic activity">
    <reaction evidence="15 16">
        <text>citrate = D-threo-isocitrate</text>
        <dbReference type="Rhea" id="RHEA:10336"/>
        <dbReference type="ChEBI" id="CHEBI:15562"/>
        <dbReference type="ChEBI" id="CHEBI:16947"/>
        <dbReference type="EC" id="4.2.1.3"/>
    </reaction>
</comment>
<dbReference type="Pfam" id="PF11791">
    <property type="entry name" value="Aconitase_B_N"/>
    <property type="match status" value="1"/>
</dbReference>
<keyword evidence="8 17" id="KW-0004">4Fe-4S</keyword>
<dbReference type="Pfam" id="PF06434">
    <property type="entry name" value="Aconitase_2_N"/>
    <property type="match status" value="1"/>
</dbReference>
<evidence type="ECO:0000256" key="14">
    <source>
        <dbReference type="ARBA" id="ARBA00023239"/>
    </source>
</evidence>
<evidence type="ECO:0000313" key="23">
    <source>
        <dbReference type="Proteomes" id="UP000219374"/>
    </source>
</evidence>
<feature type="domain" description="Aconitase B HEAT-like" evidence="21">
    <location>
        <begin position="4"/>
        <end position="156"/>
    </location>
</feature>
<feature type="domain" description="Aconitase B swivel" evidence="20">
    <location>
        <begin position="168"/>
        <end position="382"/>
    </location>
</feature>
<name>A0A286CYF7_9GAMM</name>
<evidence type="ECO:0000256" key="9">
    <source>
        <dbReference type="ARBA" id="ARBA00022532"/>
    </source>
</evidence>
<dbReference type="GO" id="GO:0051539">
    <property type="term" value="F:4 iron, 4 sulfur cluster binding"/>
    <property type="evidence" value="ECO:0007669"/>
    <property type="project" value="UniProtKB-KW"/>
</dbReference>
<feature type="binding site" evidence="18">
    <location>
        <begin position="417"/>
        <end position="419"/>
    </location>
    <ligand>
        <name>substrate</name>
    </ligand>
</feature>
<dbReference type="PANTHER" id="PTHR43160:SF4">
    <property type="entry name" value="ACONITATE HYDRATASE B"/>
    <property type="match status" value="1"/>
</dbReference>
<dbReference type="UniPathway" id="UPA00223">
    <property type="reaction ID" value="UER00718"/>
</dbReference>
<comment type="cofactor">
    <cofactor evidence="17">
        <name>[4Fe-4S] cluster</name>
        <dbReference type="ChEBI" id="CHEBI:49883"/>
    </cofactor>
    <text evidence="17">Binds 1 [4Fe-4S] cluster per subunit.</text>
</comment>
<dbReference type="OrthoDB" id="9758061at2"/>
<dbReference type="Gene3D" id="1.25.40.310">
    <property type="entry name" value="Aconitate B, HEAT-like domain"/>
    <property type="match status" value="1"/>
</dbReference>
<evidence type="ECO:0000256" key="2">
    <source>
        <dbReference type="ARBA" id="ARBA00004717"/>
    </source>
</evidence>
<dbReference type="InterPro" id="IPR015933">
    <property type="entry name" value="Aconitase_B_HEAT-like_dom"/>
</dbReference>